<name>A0A517NI90_9BACT</name>
<dbReference type="OrthoDB" id="292752at2"/>
<evidence type="ECO:0000313" key="2">
    <source>
        <dbReference type="EMBL" id="QDT06850.1"/>
    </source>
</evidence>
<evidence type="ECO:0000313" key="3">
    <source>
        <dbReference type="Proteomes" id="UP000318538"/>
    </source>
</evidence>
<proteinExistence type="predicted"/>
<dbReference type="InterPro" id="IPR011446">
    <property type="entry name" value="BBP7"/>
</dbReference>
<dbReference type="EMBL" id="CP036525">
    <property type="protein sequence ID" value="QDT06850.1"/>
    <property type="molecule type" value="Genomic_DNA"/>
</dbReference>
<dbReference type="KEGG" id="rlc:K227x_52710"/>
<keyword evidence="3" id="KW-1185">Reference proteome</keyword>
<dbReference type="RefSeq" id="WP_145174055.1">
    <property type="nucleotide sequence ID" value="NZ_CP036525.1"/>
</dbReference>
<feature type="compositionally biased region" description="Basic and acidic residues" evidence="1">
    <location>
        <begin position="110"/>
        <end position="123"/>
    </location>
</feature>
<dbReference type="Proteomes" id="UP000318538">
    <property type="component" value="Chromosome"/>
</dbReference>
<feature type="region of interest" description="Disordered" evidence="1">
    <location>
        <begin position="58"/>
        <end position="135"/>
    </location>
</feature>
<sequence>MDPSKSASTCLNIATVQESTSASLLLQRVSRPVQWLRPLTIGGVVAAVLLTTALPASAQVRTKRPDRDVYQSPQIDASQLESVEVEPLGATRSQASSSQSRTASRSDSSVPRDRQNVDPRDSESWQGELQPVGHNEVILTQPGTRIIESHQAINQPRVFEEPTVIYDQSYGQEMEFGGGMHGGGCDHCGSFDVGCGCESVGCGMGGCDSMGCDSGCGCGRGISNGSICFSRDQWFGGIDLMLMFRNGDRLPPLVTTGPSTDPVTAGQLNQAGTSVLAGGTTEYKDASFGLRLTLGTWLDSSQCRSLVFRGWAVAEESFSFGSDQNRHAVLTRPFFATDVTPAEQATIVAAFPGAASGSIHARGSSNVFGGDISVRQFLFGQYGGTVDLLYGYQYMRLDENLNVSSESLSLDGTFGPAGSVISVADSIDAINDFNGGQLGLSTRYREGCWSFQGLAKVGFGSLRRTAKRSGSTRRENGSDVFVEPEGLLVRSTNSGTTTDHAFGWVPELDMSLGWHRFPHFDVTLGYHIIAMTDALQVSGAIDPNLASNLSSPLVGSQTPSPALRYDTFYVQGIHFGLQYVY</sequence>
<organism evidence="2 3">
    <name type="scientific">Rubripirellula lacrimiformis</name>
    <dbReference type="NCBI Taxonomy" id="1930273"/>
    <lineage>
        <taxon>Bacteria</taxon>
        <taxon>Pseudomonadati</taxon>
        <taxon>Planctomycetota</taxon>
        <taxon>Planctomycetia</taxon>
        <taxon>Pirellulales</taxon>
        <taxon>Pirellulaceae</taxon>
        <taxon>Rubripirellula</taxon>
    </lineage>
</organism>
<gene>
    <name evidence="2" type="ORF">K227x_52710</name>
</gene>
<feature type="compositionally biased region" description="Low complexity" evidence="1">
    <location>
        <begin position="90"/>
        <end position="109"/>
    </location>
</feature>
<protein>
    <submittedName>
        <fullName evidence="2">Uncharacterized protein</fullName>
    </submittedName>
</protein>
<feature type="compositionally biased region" description="Polar residues" evidence="1">
    <location>
        <begin position="71"/>
        <end position="81"/>
    </location>
</feature>
<evidence type="ECO:0000256" key="1">
    <source>
        <dbReference type="SAM" id="MobiDB-lite"/>
    </source>
</evidence>
<accession>A0A517NI90</accession>
<dbReference type="Pfam" id="PF07585">
    <property type="entry name" value="BBP7"/>
    <property type="match status" value="1"/>
</dbReference>
<dbReference type="AlphaFoldDB" id="A0A517NI90"/>
<reference evidence="2 3" key="1">
    <citation type="submission" date="2019-02" db="EMBL/GenBank/DDBJ databases">
        <title>Deep-cultivation of Planctomycetes and their phenomic and genomic characterization uncovers novel biology.</title>
        <authorList>
            <person name="Wiegand S."/>
            <person name="Jogler M."/>
            <person name="Boedeker C."/>
            <person name="Pinto D."/>
            <person name="Vollmers J."/>
            <person name="Rivas-Marin E."/>
            <person name="Kohn T."/>
            <person name="Peeters S.H."/>
            <person name="Heuer A."/>
            <person name="Rast P."/>
            <person name="Oberbeckmann S."/>
            <person name="Bunk B."/>
            <person name="Jeske O."/>
            <person name="Meyerdierks A."/>
            <person name="Storesund J.E."/>
            <person name="Kallscheuer N."/>
            <person name="Luecker S."/>
            <person name="Lage O.M."/>
            <person name="Pohl T."/>
            <person name="Merkel B.J."/>
            <person name="Hornburger P."/>
            <person name="Mueller R.-W."/>
            <person name="Bruemmer F."/>
            <person name="Labrenz M."/>
            <person name="Spormann A.M."/>
            <person name="Op den Camp H."/>
            <person name="Overmann J."/>
            <person name="Amann R."/>
            <person name="Jetten M.S.M."/>
            <person name="Mascher T."/>
            <person name="Medema M.H."/>
            <person name="Devos D.P."/>
            <person name="Kaster A.-K."/>
            <person name="Ovreas L."/>
            <person name="Rohde M."/>
            <person name="Galperin M.Y."/>
            <person name="Jogler C."/>
        </authorList>
    </citation>
    <scope>NUCLEOTIDE SEQUENCE [LARGE SCALE GENOMIC DNA]</scope>
    <source>
        <strain evidence="2 3">K22_7</strain>
    </source>
</reference>